<feature type="domain" description="VWFD" evidence="3">
    <location>
        <begin position="177"/>
        <end position="367"/>
    </location>
</feature>
<keyword evidence="5" id="KW-1185">Reference proteome</keyword>
<proteinExistence type="predicted"/>
<evidence type="ECO:0000313" key="5">
    <source>
        <dbReference type="Proteomes" id="UP001209570"/>
    </source>
</evidence>
<dbReference type="Pfam" id="PF00094">
    <property type="entry name" value="VWD"/>
    <property type="match status" value="1"/>
</dbReference>
<organism evidence="4 5">
    <name type="scientific">Pythium insidiosum</name>
    <name type="common">Pythiosis disease agent</name>
    <dbReference type="NCBI Taxonomy" id="114742"/>
    <lineage>
        <taxon>Eukaryota</taxon>
        <taxon>Sar</taxon>
        <taxon>Stramenopiles</taxon>
        <taxon>Oomycota</taxon>
        <taxon>Peronosporomycetes</taxon>
        <taxon>Pythiales</taxon>
        <taxon>Pythiaceae</taxon>
        <taxon>Pythium</taxon>
    </lineage>
</organism>
<feature type="compositionally biased region" description="Gly residues" evidence="1">
    <location>
        <begin position="64"/>
        <end position="73"/>
    </location>
</feature>
<dbReference type="PANTHER" id="PTHR21514:SF0">
    <property type="entry name" value="AP-4 COMPLEX ACCESSORY SUBUNIT TEPSIN"/>
    <property type="match status" value="1"/>
</dbReference>
<reference evidence="4" key="1">
    <citation type="submission" date="2021-12" db="EMBL/GenBank/DDBJ databases">
        <title>Prjna785345.</title>
        <authorList>
            <person name="Rujirawat T."/>
            <person name="Krajaejun T."/>
        </authorList>
    </citation>
    <scope>NUCLEOTIDE SEQUENCE</scope>
    <source>
        <strain evidence="4">Pi057C3</strain>
    </source>
</reference>
<protein>
    <recommendedName>
        <fullName evidence="3">VWFD domain-containing protein</fullName>
    </recommendedName>
</protein>
<dbReference type="Proteomes" id="UP001209570">
    <property type="component" value="Unassembled WGS sequence"/>
</dbReference>
<dbReference type="EMBL" id="JAKCXM010000986">
    <property type="protein sequence ID" value="KAJ0391527.1"/>
    <property type="molecule type" value="Genomic_DNA"/>
</dbReference>
<sequence>MNISRALRLLASVAVCLAAFSSHTSFVSVEATDVVNGGKVPVLGGAATPGDVIPAAAAAAAAAAGGGGGGGAVPGAAQPVPVPTGPTNGIVGGATSSNVNGNASPTAGVSGTPSQSGPRTPCPSSKPPQPQPGNPSQTQPPNVPVPDPQPTTTDPTPPPTPVPTPAPAIPVVPGPAQRCSVHGDPHVSTFDNRAFDFMTTGVFRMVQAGHAQVQVFQEPCDPSPRGRRDLTCARGAAISYGSSIVRLFIQNEKLVVARGPTLGNVLNVHRLSGKTDSYRVFLAVDPTHTSFVDVTLHPWQKGNPLLNVVAQLSATMRQANGGITGGICGNANGKPADDEVKDQVLVGSQSASTTANLFTCTDDASCASIIGGAATAAGGVGSLAPDTGALSSEANKLRQGYQVVGANAMATSVLDTTKPVGKVTRLRQRVLRTSAAASEELRARLETVALCKRVIDSIPICAKYVVDQAYYVERVCAADADALGDLSVVDSAKLSYLRECRREVDTRLTEQAVVVADRESRSADTNANAVNNGNVLGVAEDRIAMMFGEVSQLHASQLSQHCIICRTLRASATDIMALDSALHFLDDLKDKYMHEVEKAIEDWDYQDFSPDKRTPLLENEVSNDVDDDLRPEQNAIYQIKGTPNWAGLSRDDALNDQGYGAAMGVDGSLPFETRVVMMATPNGGVQGIPDTDAIQRFLQQAPSMNPVAVTAAMHQRLEQSVWQIRSKTLVLMEFVLERQDGLLTKYLPAFVGHPTLIQLLDKLRTQDHNQIVRENARKVLSLIRSSGANPMLVAREHVEAKAHVRHTPHEKTKKVEKKPHLAVKTTPAPAPTGVKQQHHYHATSPKVAAAALASWRRRSQMDLNKPNSPRSDAPNLMPFQQPPTSVTTTKGALFRSNDDSNMKVAAPPAPSSPSSKAPVVDSSRYNSGALSGFTFMQQPTTIMRGGSSRTATFH</sequence>
<feature type="region of interest" description="Disordered" evidence="1">
    <location>
        <begin position="827"/>
        <end position="849"/>
    </location>
</feature>
<evidence type="ECO:0000256" key="1">
    <source>
        <dbReference type="SAM" id="MobiDB-lite"/>
    </source>
</evidence>
<feature type="compositionally biased region" description="Pro residues" evidence="1">
    <location>
        <begin position="120"/>
        <end position="133"/>
    </location>
</feature>
<feature type="compositionally biased region" description="Polar residues" evidence="1">
    <location>
        <begin position="94"/>
        <end position="117"/>
    </location>
</feature>
<dbReference type="AlphaFoldDB" id="A0AAD5Q5J4"/>
<feature type="compositionally biased region" description="Polar residues" evidence="1">
    <location>
        <begin position="861"/>
        <end position="870"/>
    </location>
</feature>
<dbReference type="GO" id="GO:0032588">
    <property type="term" value="C:trans-Golgi network membrane"/>
    <property type="evidence" value="ECO:0007669"/>
    <property type="project" value="TreeGrafter"/>
</dbReference>
<evidence type="ECO:0000256" key="2">
    <source>
        <dbReference type="SAM" id="SignalP"/>
    </source>
</evidence>
<gene>
    <name evidence="4" type="ORF">P43SY_011638</name>
</gene>
<dbReference type="PROSITE" id="PS51233">
    <property type="entry name" value="VWFD"/>
    <property type="match status" value="1"/>
</dbReference>
<dbReference type="InterPro" id="IPR001846">
    <property type="entry name" value="VWF_type-D"/>
</dbReference>
<evidence type="ECO:0000259" key="3">
    <source>
        <dbReference type="PROSITE" id="PS51233"/>
    </source>
</evidence>
<evidence type="ECO:0000313" key="4">
    <source>
        <dbReference type="EMBL" id="KAJ0391527.1"/>
    </source>
</evidence>
<comment type="caution">
    <text evidence="4">The sequence shown here is derived from an EMBL/GenBank/DDBJ whole genome shotgun (WGS) entry which is preliminary data.</text>
</comment>
<dbReference type="PANTHER" id="PTHR21514">
    <property type="entry name" value="AP-4 COMPLEX ACCESSORY SUBUNIT TEPSIN"/>
    <property type="match status" value="1"/>
</dbReference>
<feature type="signal peptide" evidence="2">
    <location>
        <begin position="1"/>
        <end position="18"/>
    </location>
</feature>
<dbReference type="InterPro" id="IPR039273">
    <property type="entry name" value="TEPSIN"/>
</dbReference>
<feature type="chain" id="PRO_5042129035" description="VWFD domain-containing protein" evidence="2">
    <location>
        <begin position="19"/>
        <end position="954"/>
    </location>
</feature>
<feature type="region of interest" description="Disordered" evidence="1">
    <location>
        <begin position="861"/>
        <end position="923"/>
    </location>
</feature>
<accession>A0AAD5Q5J4</accession>
<feature type="region of interest" description="Disordered" evidence="1">
    <location>
        <begin position="63"/>
        <end position="181"/>
    </location>
</feature>
<feature type="compositionally biased region" description="Pro residues" evidence="1">
    <location>
        <begin position="141"/>
        <end position="173"/>
    </location>
</feature>
<keyword evidence="2" id="KW-0732">Signal</keyword>
<name>A0AAD5Q5J4_PYTIN</name>
<feature type="compositionally biased region" description="Low complexity" evidence="1">
    <location>
        <begin position="912"/>
        <end position="923"/>
    </location>
</feature>